<proteinExistence type="predicted"/>
<gene>
    <name evidence="2" type="ORF">V6242_11030</name>
</gene>
<keyword evidence="3" id="KW-1185">Reference proteome</keyword>
<dbReference type="InterPro" id="IPR021529">
    <property type="entry name" value="DUF2798"/>
</dbReference>
<comment type="caution">
    <text evidence="2">The sequence shown here is derived from an EMBL/GenBank/DDBJ whole genome shotgun (WGS) entry which is preliminary data.</text>
</comment>
<dbReference type="EMBL" id="JBAKAR010000008">
    <property type="protein sequence ID" value="MEL0613679.1"/>
    <property type="molecule type" value="Genomic_DNA"/>
</dbReference>
<dbReference type="RefSeq" id="WP_341567384.1">
    <property type="nucleotide sequence ID" value="NZ_JBAKAR010000008.1"/>
</dbReference>
<keyword evidence="1" id="KW-1133">Transmembrane helix</keyword>
<keyword evidence="1" id="KW-0812">Transmembrane</keyword>
<evidence type="ECO:0000256" key="1">
    <source>
        <dbReference type="SAM" id="Phobius"/>
    </source>
</evidence>
<feature type="transmembrane region" description="Helical" evidence="1">
    <location>
        <begin position="23"/>
        <end position="41"/>
    </location>
</feature>
<dbReference type="Pfam" id="PF11391">
    <property type="entry name" value="DUF2798"/>
    <property type="match status" value="2"/>
</dbReference>
<evidence type="ECO:0000313" key="3">
    <source>
        <dbReference type="Proteomes" id="UP001379949"/>
    </source>
</evidence>
<organism evidence="2 3">
    <name type="scientific">Marinomonas arenicola</name>
    <dbReference type="NCBI Taxonomy" id="569601"/>
    <lineage>
        <taxon>Bacteria</taxon>
        <taxon>Pseudomonadati</taxon>
        <taxon>Pseudomonadota</taxon>
        <taxon>Gammaproteobacteria</taxon>
        <taxon>Oceanospirillales</taxon>
        <taxon>Oceanospirillaceae</taxon>
        <taxon>Marinomonas</taxon>
    </lineage>
</organism>
<keyword evidence="1" id="KW-0472">Membrane</keyword>
<reference evidence="2 3" key="1">
    <citation type="submission" date="2024-02" db="EMBL/GenBank/DDBJ databases">
        <title>Bacteria isolated from the canopy kelp, Nereocystis luetkeana.</title>
        <authorList>
            <person name="Pfister C.A."/>
            <person name="Younker I.T."/>
            <person name="Light S.H."/>
        </authorList>
    </citation>
    <scope>NUCLEOTIDE SEQUENCE [LARGE SCALE GENOMIC DNA]</scope>
    <source>
        <strain evidence="2 3">TI.4.07</strain>
    </source>
</reference>
<accession>A0ABU9G7V5</accession>
<feature type="transmembrane region" description="Helical" evidence="1">
    <location>
        <begin position="96"/>
        <end position="116"/>
    </location>
</feature>
<protein>
    <submittedName>
        <fullName evidence="2">DUF2798 domain-containing protein</fullName>
    </submittedName>
</protein>
<feature type="transmembrane region" description="Helical" evidence="1">
    <location>
        <begin position="53"/>
        <end position="75"/>
    </location>
</feature>
<feature type="transmembrane region" description="Helical" evidence="1">
    <location>
        <begin position="128"/>
        <end position="153"/>
    </location>
</feature>
<dbReference type="Proteomes" id="UP001379949">
    <property type="component" value="Unassembled WGS sequence"/>
</dbReference>
<name>A0ABU9G7V5_9GAMM</name>
<evidence type="ECO:0000313" key="2">
    <source>
        <dbReference type="EMBL" id="MEL0613679.1"/>
    </source>
</evidence>
<sequence>MAIKTIASAPELEQKNPPLLHKIALVLGVMTLIGGSLTGIMTYRNIGFTDTFFLSWLTSFITALFTVMPAGFILMALVTKLVEKLTPKMRENKRNLIVGVGMACVMESFMAFSTAANNIGFHDLSAFYHGWLNGLLAALPVALTLSTVITMTIKPKIEHFLRS</sequence>